<name>A0A3M7QP47_BRAPC</name>
<organism evidence="1 2">
    <name type="scientific">Brachionus plicatilis</name>
    <name type="common">Marine rotifer</name>
    <name type="synonym">Brachionus muelleri</name>
    <dbReference type="NCBI Taxonomy" id="10195"/>
    <lineage>
        <taxon>Eukaryota</taxon>
        <taxon>Metazoa</taxon>
        <taxon>Spiralia</taxon>
        <taxon>Gnathifera</taxon>
        <taxon>Rotifera</taxon>
        <taxon>Eurotatoria</taxon>
        <taxon>Monogononta</taxon>
        <taxon>Pseudotrocha</taxon>
        <taxon>Ploima</taxon>
        <taxon>Brachionidae</taxon>
        <taxon>Brachionus</taxon>
    </lineage>
</organism>
<keyword evidence="2" id="KW-1185">Reference proteome</keyword>
<proteinExistence type="predicted"/>
<reference evidence="1 2" key="1">
    <citation type="journal article" date="2018" name="Sci. Rep.">
        <title>Genomic signatures of local adaptation to the degree of environmental predictability in rotifers.</title>
        <authorList>
            <person name="Franch-Gras L."/>
            <person name="Hahn C."/>
            <person name="Garcia-Roger E.M."/>
            <person name="Carmona M.J."/>
            <person name="Serra M."/>
            <person name="Gomez A."/>
        </authorList>
    </citation>
    <scope>NUCLEOTIDE SEQUENCE [LARGE SCALE GENOMIC DNA]</scope>
    <source>
        <strain evidence="1">HYR1</strain>
    </source>
</reference>
<evidence type="ECO:0000313" key="1">
    <source>
        <dbReference type="EMBL" id="RNA12728.1"/>
    </source>
</evidence>
<evidence type="ECO:0000313" key="2">
    <source>
        <dbReference type="Proteomes" id="UP000276133"/>
    </source>
</evidence>
<dbReference type="EMBL" id="REGN01005627">
    <property type="protein sequence ID" value="RNA12728.1"/>
    <property type="molecule type" value="Genomic_DNA"/>
</dbReference>
<comment type="caution">
    <text evidence="1">The sequence shown here is derived from an EMBL/GenBank/DDBJ whole genome shotgun (WGS) entry which is preliminary data.</text>
</comment>
<dbReference type="Proteomes" id="UP000276133">
    <property type="component" value="Unassembled WGS sequence"/>
</dbReference>
<sequence length="185" mass="19658">MLRPQRTRPLASDSSDAPGFDVWTHCTDWAQRAPLAEIYTVDCWLSAGRSHSIGQTHNFDCCCCTHFELWTRSHCWTTTACSENLSWYNWRLLPLPFDCRAAVAAAAAAAVDTVDADRSLIGAGWALRSFAHRLSEPLRSDCSLGHDGGGGGGGGGAYMACVDALGVVAAAGYACAANELAAFVA</sequence>
<dbReference type="AlphaFoldDB" id="A0A3M7QP47"/>
<accession>A0A3M7QP47</accession>
<gene>
    <name evidence="1" type="ORF">BpHYR1_032834</name>
</gene>
<protein>
    <submittedName>
        <fullName evidence="1">Uncharacterized protein</fullName>
    </submittedName>
</protein>